<dbReference type="CDD" id="cd11529">
    <property type="entry name" value="NTP-PPase_MazG_Cterm"/>
    <property type="match status" value="1"/>
</dbReference>
<dbReference type="InterPro" id="IPR048015">
    <property type="entry name" value="NTP-PPase_MazG-like_N"/>
</dbReference>
<accession>A0A1H6FGN9</accession>
<dbReference type="OrthoDB" id="9808939at2"/>
<feature type="domain" description="NTP pyrophosphohydrolase MazG-like" evidence="5">
    <location>
        <begin position="182"/>
        <end position="242"/>
    </location>
</feature>
<organism evidence="6 8">
    <name type="scientific">Candidatus Venteria ishoeyi</name>
    <dbReference type="NCBI Taxonomy" id="1899563"/>
    <lineage>
        <taxon>Bacteria</taxon>
        <taxon>Pseudomonadati</taxon>
        <taxon>Pseudomonadota</taxon>
        <taxon>Gammaproteobacteria</taxon>
        <taxon>Thiotrichales</taxon>
        <taxon>Thiotrichaceae</taxon>
        <taxon>Venteria</taxon>
    </lineage>
</organism>
<dbReference type="GO" id="GO:0046047">
    <property type="term" value="P:TTP catabolic process"/>
    <property type="evidence" value="ECO:0007669"/>
    <property type="project" value="TreeGrafter"/>
</dbReference>
<evidence type="ECO:0000313" key="6">
    <source>
        <dbReference type="EMBL" id="SEH09222.1"/>
    </source>
</evidence>
<comment type="similarity">
    <text evidence="2">Belongs to the nucleoside triphosphate pyrophosphohydrolase family.</text>
</comment>
<evidence type="ECO:0000313" key="7">
    <source>
        <dbReference type="EMBL" id="SEH09347.1"/>
    </source>
</evidence>
<comment type="catalytic activity">
    <reaction evidence="1">
        <text>ATP + H2O = AMP + diphosphate + H(+)</text>
        <dbReference type="Rhea" id="RHEA:14245"/>
        <dbReference type="ChEBI" id="CHEBI:15377"/>
        <dbReference type="ChEBI" id="CHEBI:15378"/>
        <dbReference type="ChEBI" id="CHEBI:30616"/>
        <dbReference type="ChEBI" id="CHEBI:33019"/>
        <dbReference type="ChEBI" id="CHEBI:456215"/>
        <dbReference type="EC" id="3.6.1.8"/>
    </reaction>
</comment>
<keyword evidence="6" id="KW-0378">Hydrolase</keyword>
<dbReference type="EMBL" id="FMSV02000561">
    <property type="protein sequence ID" value="SEH09347.1"/>
    <property type="molecule type" value="Genomic_DNA"/>
</dbReference>
<proteinExistence type="inferred from homology"/>
<dbReference type="NCBIfam" id="NF007113">
    <property type="entry name" value="PRK09562.1"/>
    <property type="match status" value="1"/>
</dbReference>
<dbReference type="FunFam" id="1.10.287.1080:FF:000003">
    <property type="entry name" value="Nucleoside triphosphate pyrophosphohydrolase"/>
    <property type="match status" value="1"/>
</dbReference>
<dbReference type="InterPro" id="IPR011551">
    <property type="entry name" value="NTP_PyrPHydrolase_MazG"/>
</dbReference>
<dbReference type="InterPro" id="IPR004518">
    <property type="entry name" value="MazG-like_dom"/>
</dbReference>
<sequence length="279" mass="31630">MSSNTPPKSPVNPHDPRHSQALQRLLTIMNELREQCPWDRKQTFASLRHLTIEETYELADALLEKDSEEIRKELGDLMLHLVFYARIGAEQGQFDISDIINGVCDKLIARHPHVYGDVQADDEATVKRNWELLKLKEKGDKPGGVLDGVPKALPAMIKAWRIQQKVHGVGFDWDNAHQVWDKVNEELAEFSEHIDKAAQPTATEAASDEFGDILFSLINYARFVGIDPEAALEKTNLKFTRRFQTLEKNVAENGQQLSALDIDTLETYWQAAKAQETAE</sequence>
<evidence type="ECO:0000256" key="3">
    <source>
        <dbReference type="ARBA" id="ARBA00066372"/>
    </source>
</evidence>
<dbReference type="GO" id="GO:0006950">
    <property type="term" value="P:response to stress"/>
    <property type="evidence" value="ECO:0007669"/>
    <property type="project" value="UniProtKB-ARBA"/>
</dbReference>
<evidence type="ECO:0000256" key="2">
    <source>
        <dbReference type="ARBA" id="ARBA00061115"/>
    </source>
</evidence>
<dbReference type="EMBL" id="FMSV02000558">
    <property type="protein sequence ID" value="SEH09222.1"/>
    <property type="molecule type" value="Genomic_DNA"/>
</dbReference>
<dbReference type="PANTHER" id="PTHR30522:SF0">
    <property type="entry name" value="NUCLEOSIDE TRIPHOSPHATE PYROPHOSPHOHYDROLASE"/>
    <property type="match status" value="1"/>
</dbReference>
<gene>
    <name evidence="6" type="primary">mazG_2</name>
    <name evidence="7" type="synonym">mazG_3</name>
    <name evidence="6" type="ORF">MBHS_05116</name>
    <name evidence="7" type="ORF">MBHS_05242</name>
</gene>
<name>A0A1H6FGN9_9GAMM</name>
<dbReference type="NCBIfam" id="TIGR00444">
    <property type="entry name" value="mazG"/>
    <property type="match status" value="1"/>
</dbReference>
<dbReference type="Gene3D" id="1.10.287.1080">
    <property type="entry name" value="MazG-like"/>
    <property type="match status" value="2"/>
</dbReference>
<evidence type="ECO:0000256" key="1">
    <source>
        <dbReference type="ARBA" id="ARBA00052141"/>
    </source>
</evidence>
<dbReference type="SUPFAM" id="SSF101386">
    <property type="entry name" value="all-alpha NTP pyrophosphatases"/>
    <property type="match status" value="2"/>
</dbReference>
<dbReference type="GO" id="GO:0046052">
    <property type="term" value="P:UTP catabolic process"/>
    <property type="evidence" value="ECO:0007669"/>
    <property type="project" value="TreeGrafter"/>
</dbReference>
<dbReference type="EC" id="3.6.1.8" evidence="3"/>
<dbReference type="GO" id="GO:0046076">
    <property type="term" value="P:dTTP catabolic process"/>
    <property type="evidence" value="ECO:0007669"/>
    <property type="project" value="TreeGrafter"/>
</dbReference>
<dbReference type="Pfam" id="PF03819">
    <property type="entry name" value="MazG"/>
    <property type="match status" value="2"/>
</dbReference>
<dbReference type="PANTHER" id="PTHR30522">
    <property type="entry name" value="NUCLEOSIDE TRIPHOSPHATE PYROPHOSPHOHYDROLASE"/>
    <property type="match status" value="1"/>
</dbReference>
<dbReference type="InterPro" id="IPR048011">
    <property type="entry name" value="NTP-PPase_MazG-like_C"/>
</dbReference>
<dbReference type="CDD" id="cd11528">
    <property type="entry name" value="NTP-PPase_MazG_Nterm"/>
    <property type="match status" value="1"/>
</dbReference>
<protein>
    <recommendedName>
        <fullName evidence="4">Nucleoside triphosphate pyrophosphohydrolase</fullName>
        <ecNumber evidence="3">3.6.1.8</ecNumber>
    </recommendedName>
</protein>
<feature type="domain" description="NTP pyrophosphohydrolase MazG-like" evidence="5">
    <location>
        <begin position="42"/>
        <end position="114"/>
    </location>
</feature>
<evidence type="ECO:0000313" key="8">
    <source>
        <dbReference type="Proteomes" id="UP000236724"/>
    </source>
</evidence>
<dbReference type="GO" id="GO:0046081">
    <property type="term" value="P:dUTP catabolic process"/>
    <property type="evidence" value="ECO:0007669"/>
    <property type="project" value="TreeGrafter"/>
</dbReference>
<dbReference type="GO" id="GO:0006203">
    <property type="term" value="P:dGTP catabolic process"/>
    <property type="evidence" value="ECO:0007669"/>
    <property type="project" value="TreeGrafter"/>
</dbReference>
<dbReference type="Proteomes" id="UP000236724">
    <property type="component" value="Unassembled WGS sequence"/>
</dbReference>
<dbReference type="FunFam" id="1.10.287.1080:FF:000001">
    <property type="entry name" value="Nucleoside triphosphate pyrophosphohydrolase"/>
    <property type="match status" value="1"/>
</dbReference>
<dbReference type="RefSeq" id="WP_103922688.1">
    <property type="nucleotide sequence ID" value="NZ_FMSV02000558.1"/>
</dbReference>
<evidence type="ECO:0000259" key="5">
    <source>
        <dbReference type="Pfam" id="PF03819"/>
    </source>
</evidence>
<reference evidence="6 8" key="1">
    <citation type="submission" date="2016-10" db="EMBL/GenBank/DDBJ databases">
        <authorList>
            <person name="de Groot N.N."/>
        </authorList>
    </citation>
    <scope>NUCLEOTIDE SEQUENCE [LARGE SCALE GENOMIC DNA]</scope>
    <source>
        <strain evidence="6">MBHS1</strain>
    </source>
</reference>
<dbReference type="GO" id="GO:0046061">
    <property type="term" value="P:dATP catabolic process"/>
    <property type="evidence" value="ECO:0007669"/>
    <property type="project" value="TreeGrafter"/>
</dbReference>
<dbReference type="AlphaFoldDB" id="A0A1H6FGN9"/>
<evidence type="ECO:0000256" key="4">
    <source>
        <dbReference type="ARBA" id="ARBA00074799"/>
    </source>
</evidence>
<dbReference type="GO" id="GO:0047693">
    <property type="term" value="F:ATP diphosphatase activity"/>
    <property type="evidence" value="ECO:0007669"/>
    <property type="project" value="UniProtKB-EC"/>
</dbReference>
<keyword evidence="8" id="KW-1185">Reference proteome</keyword>